<dbReference type="EC" id="2.3.-.-" evidence="2"/>
<organism evidence="2 3">
    <name type="scientific">Algoriphagus aquatilis</name>
    <dbReference type="NCBI Taxonomy" id="490186"/>
    <lineage>
        <taxon>Bacteria</taxon>
        <taxon>Pseudomonadati</taxon>
        <taxon>Bacteroidota</taxon>
        <taxon>Cytophagia</taxon>
        <taxon>Cytophagales</taxon>
        <taxon>Cyclobacteriaceae</taxon>
        <taxon>Algoriphagus</taxon>
    </lineage>
</organism>
<proteinExistence type="predicted"/>
<dbReference type="PROSITE" id="PS51186">
    <property type="entry name" value="GNAT"/>
    <property type="match status" value="1"/>
</dbReference>
<keyword evidence="3" id="KW-1185">Reference proteome</keyword>
<dbReference type="EMBL" id="JBHSKS010000001">
    <property type="protein sequence ID" value="MFC5190314.1"/>
    <property type="molecule type" value="Genomic_DNA"/>
</dbReference>
<dbReference type="Proteomes" id="UP001596163">
    <property type="component" value="Unassembled WGS sequence"/>
</dbReference>
<name>A0ABW0BRA3_9BACT</name>
<dbReference type="InterPro" id="IPR000182">
    <property type="entry name" value="GNAT_dom"/>
</dbReference>
<dbReference type="SUPFAM" id="SSF55729">
    <property type="entry name" value="Acyl-CoA N-acyltransferases (Nat)"/>
    <property type="match status" value="1"/>
</dbReference>
<accession>A0ABW0BRA3</accession>
<evidence type="ECO:0000313" key="2">
    <source>
        <dbReference type="EMBL" id="MFC5190314.1"/>
    </source>
</evidence>
<keyword evidence="2" id="KW-0808">Transferase</keyword>
<dbReference type="InterPro" id="IPR016181">
    <property type="entry name" value="Acyl_CoA_acyltransferase"/>
</dbReference>
<protein>
    <submittedName>
        <fullName evidence="2">GNAT family N-acetyltransferase</fullName>
        <ecNumber evidence="2">2.3.-.-</ecNumber>
    </submittedName>
</protein>
<gene>
    <name evidence="2" type="ORF">ACFPIK_00940</name>
</gene>
<reference evidence="3" key="1">
    <citation type="journal article" date="2019" name="Int. J. Syst. Evol. Microbiol.">
        <title>The Global Catalogue of Microorganisms (GCM) 10K type strain sequencing project: providing services to taxonomists for standard genome sequencing and annotation.</title>
        <authorList>
            <consortium name="The Broad Institute Genomics Platform"/>
            <consortium name="The Broad Institute Genome Sequencing Center for Infectious Disease"/>
            <person name="Wu L."/>
            <person name="Ma J."/>
        </authorList>
    </citation>
    <scope>NUCLEOTIDE SEQUENCE [LARGE SCALE GENOMIC DNA]</scope>
    <source>
        <strain evidence="3">CGMCC 1.7030</strain>
    </source>
</reference>
<dbReference type="Gene3D" id="3.40.630.30">
    <property type="match status" value="1"/>
</dbReference>
<dbReference type="GO" id="GO:0016746">
    <property type="term" value="F:acyltransferase activity"/>
    <property type="evidence" value="ECO:0007669"/>
    <property type="project" value="UniProtKB-KW"/>
</dbReference>
<evidence type="ECO:0000259" key="1">
    <source>
        <dbReference type="PROSITE" id="PS51186"/>
    </source>
</evidence>
<comment type="caution">
    <text evidence="2">The sequence shown here is derived from an EMBL/GenBank/DDBJ whole genome shotgun (WGS) entry which is preliminary data.</text>
</comment>
<sequence length="309" mass="35689">MIIRQGTDSDLQEVIALLKISLGEDRIPKTEALWNWKHRQNPFGPSPVLVAESAGKIIGVRAFLKWEYIHESKILLAQRAVDTAVHPDFQGKGIFSQLTRKLLEKSRLEGTDLIFNTPNRKSTPGYLKLGWEKWDPLPIKIKPLFFRAHSLGTDPRVSWEEADHLVAKLEGSELDYTELKTHLVKGYLHWRYRDCPIVDYRVISDLHSYLLIYRTKDSKWGKELRICDFFSLGNLDLLSLSSQLKELEKIEKPRFITVSGLHTRKELPSFWKFSPSLPLGPLVTLKQLNPQLQPLNLPWSWSLGDLEVF</sequence>
<keyword evidence="2" id="KW-0012">Acyltransferase</keyword>
<feature type="domain" description="N-acetyltransferase" evidence="1">
    <location>
        <begin position="1"/>
        <end position="152"/>
    </location>
</feature>
<evidence type="ECO:0000313" key="3">
    <source>
        <dbReference type="Proteomes" id="UP001596163"/>
    </source>
</evidence>
<dbReference type="RefSeq" id="WP_377911269.1">
    <property type="nucleotide sequence ID" value="NZ_JBHSKS010000001.1"/>
</dbReference>
<dbReference type="Pfam" id="PF13527">
    <property type="entry name" value="Acetyltransf_9"/>
    <property type="match status" value="1"/>
</dbReference>
<dbReference type="CDD" id="cd04301">
    <property type="entry name" value="NAT_SF"/>
    <property type="match status" value="1"/>
</dbReference>